<dbReference type="InterPro" id="IPR012854">
    <property type="entry name" value="Cu_amine_oxidase-like_N"/>
</dbReference>
<accession>A0A329MH32</accession>
<feature type="region of interest" description="Disordered" evidence="1">
    <location>
        <begin position="170"/>
        <end position="193"/>
    </location>
</feature>
<dbReference type="Gene3D" id="3.30.457.10">
    <property type="entry name" value="Copper amine oxidase-like, N-terminal domain"/>
    <property type="match status" value="1"/>
</dbReference>
<evidence type="ECO:0000313" key="3">
    <source>
        <dbReference type="EMBL" id="RAV19090.1"/>
    </source>
</evidence>
<proteinExistence type="predicted"/>
<sequence length="302" mass="33125">MTDFRLDKTEFTDKYVLAGHIYLYKFVAYNAAGKAVYVSPPVKVSIVAADNVIVLQLDSTDALINGKAHQLNVAPFLLDGRTMVPLRFVSEALGAEVEWDGDKQKITLLLGDQTMILHVDSSEAIVDGKTIFMDVPATIVNGSTVVPIRFVGENFRQEITFDDATKTITIKGGGTENPSQSGADEEQAYGEDESEYEADAHLAYFLGEWSMWVPGTGLVSADGSGRYVNGVDGGTLYIYEDGTFEHYNGSKKTTDGEWTIREQSGTLELTGYKWGWDWIVSQTDDGIKVSSYGVYETGSRAE</sequence>
<dbReference type="AlphaFoldDB" id="A0A329MH32"/>
<evidence type="ECO:0000256" key="1">
    <source>
        <dbReference type="SAM" id="MobiDB-lite"/>
    </source>
</evidence>
<feature type="domain" description="Copper amine oxidase-like N-terminal" evidence="2">
    <location>
        <begin position="64"/>
        <end position="170"/>
    </location>
</feature>
<dbReference type="EMBL" id="QMFB01000014">
    <property type="protein sequence ID" value="RAV19090.1"/>
    <property type="molecule type" value="Genomic_DNA"/>
</dbReference>
<dbReference type="InterPro" id="IPR036582">
    <property type="entry name" value="Mao_N_sf"/>
</dbReference>
<dbReference type="OrthoDB" id="2680104at2"/>
<dbReference type="Proteomes" id="UP000250369">
    <property type="component" value="Unassembled WGS sequence"/>
</dbReference>
<gene>
    <name evidence="3" type="ORF">DQG23_23115</name>
</gene>
<evidence type="ECO:0000259" key="2">
    <source>
        <dbReference type="Pfam" id="PF07833"/>
    </source>
</evidence>
<protein>
    <recommendedName>
        <fullName evidence="2">Copper amine oxidase-like N-terminal domain-containing protein</fullName>
    </recommendedName>
</protein>
<dbReference type="SUPFAM" id="SSF55383">
    <property type="entry name" value="Copper amine oxidase, domain N"/>
    <property type="match status" value="2"/>
</dbReference>
<reference evidence="3 4" key="1">
    <citation type="journal article" date="2009" name="Int. J. Syst. Evol. Microbiol.">
        <title>Paenibacillus contaminans sp. nov., isolated from a contaminated laboratory plate.</title>
        <authorList>
            <person name="Chou J.H."/>
            <person name="Lee J.H."/>
            <person name="Lin M.C."/>
            <person name="Chang P.S."/>
            <person name="Arun A.B."/>
            <person name="Young C.C."/>
            <person name="Chen W.M."/>
        </authorList>
    </citation>
    <scope>NUCLEOTIDE SEQUENCE [LARGE SCALE GENOMIC DNA]</scope>
    <source>
        <strain evidence="3 4">CKOBP-6</strain>
    </source>
</reference>
<evidence type="ECO:0000313" key="4">
    <source>
        <dbReference type="Proteomes" id="UP000250369"/>
    </source>
</evidence>
<name>A0A329MH32_9BACL</name>
<feature type="compositionally biased region" description="Acidic residues" evidence="1">
    <location>
        <begin position="183"/>
        <end position="193"/>
    </location>
</feature>
<organism evidence="3 4">
    <name type="scientific">Paenibacillus contaminans</name>
    <dbReference type="NCBI Taxonomy" id="450362"/>
    <lineage>
        <taxon>Bacteria</taxon>
        <taxon>Bacillati</taxon>
        <taxon>Bacillota</taxon>
        <taxon>Bacilli</taxon>
        <taxon>Bacillales</taxon>
        <taxon>Paenibacillaceae</taxon>
        <taxon>Paenibacillus</taxon>
    </lineage>
</organism>
<keyword evidence="4" id="KW-1185">Reference proteome</keyword>
<comment type="caution">
    <text evidence="3">The sequence shown here is derived from an EMBL/GenBank/DDBJ whole genome shotgun (WGS) entry which is preliminary data.</text>
</comment>
<dbReference type="Pfam" id="PF07833">
    <property type="entry name" value="Cu_amine_oxidN1"/>
    <property type="match status" value="1"/>
</dbReference>